<proteinExistence type="predicted"/>
<accession>A0ACD1BGQ7</accession>
<organism evidence="1 2">
    <name type="scientific">Candidatus Sarcina troglodytae</name>
    <dbReference type="NCBI Taxonomy" id="2726954"/>
    <lineage>
        <taxon>Bacteria</taxon>
        <taxon>Bacillati</taxon>
        <taxon>Bacillota</taxon>
        <taxon>Clostridia</taxon>
        <taxon>Eubacteriales</taxon>
        <taxon>Clostridiaceae</taxon>
        <taxon>Sarcina</taxon>
    </lineage>
</organism>
<geneLocation type="plasmid" evidence="1 2">
    <name>p9</name>
</geneLocation>
<name>A0ACD1BGQ7_9CLOT</name>
<reference evidence="1" key="1">
    <citation type="submission" date="2020-04" db="EMBL/GenBank/DDBJ databases">
        <title>A novel bacterium ('Candidatus Sarcina troglodytae' sp. nov.) linked to a protracted, uniformly lethal epizootic among sanctuary western chimpanzees (Pan troglodytes verus) in Sierra Leone.</title>
        <authorList>
            <person name="Owens L.A."/>
            <person name="Colitti B."/>
            <person name="Hirji I."/>
            <person name="Pizaro A."/>
            <person name="Jaffe J.E."/>
            <person name="Moittie S."/>
            <person name="Bishop-Lilly K.A."/>
            <person name="Estrella L.A."/>
            <person name="Voegtly L.J."/>
            <person name="Kuhn J.H."/>
            <person name="Suen G."/>
            <person name="Deblois C.L."/>
            <person name="Dunn C."/>
            <person name="Juan-Salles C."/>
            <person name="Goldberg T.L."/>
        </authorList>
    </citation>
    <scope>NUCLEOTIDE SEQUENCE</scope>
    <source>
        <strain evidence="1">JB2</strain>
    </source>
</reference>
<sequence length="62" mass="6319">MKKLLLSSVLATSIFAGLCTPVFASTNATSVSDDGIVSVCELSDGVTKASWGQGTLTSKNPL</sequence>
<evidence type="ECO:0000313" key="1">
    <source>
        <dbReference type="EMBL" id="QPJ86771.1"/>
    </source>
</evidence>
<evidence type="ECO:0000313" key="2">
    <source>
        <dbReference type="Proteomes" id="UP000594603"/>
    </source>
</evidence>
<dbReference type="Proteomes" id="UP000594603">
    <property type="component" value="Plasmid p9"/>
</dbReference>
<dbReference type="EMBL" id="CP051763">
    <property type="protein sequence ID" value="QPJ86771.1"/>
    <property type="molecule type" value="Genomic_DNA"/>
</dbReference>
<gene>
    <name evidence="1" type="ORF">HH195_12435</name>
</gene>
<keyword evidence="2" id="KW-1185">Reference proteome</keyword>
<protein>
    <submittedName>
        <fullName evidence="1">Uncharacterized protein</fullName>
    </submittedName>
</protein>
<keyword evidence="1" id="KW-0614">Plasmid</keyword>